<evidence type="ECO:0000313" key="1">
    <source>
        <dbReference type="EMBL" id="CDZ75830.1"/>
    </source>
</evidence>
<accession>A0A078KN96</accession>
<dbReference type="AlphaFoldDB" id="A0A078KN96"/>
<dbReference type="EMBL" id="CCSB01000001">
    <property type="protein sequence ID" value="CDZ75830.1"/>
    <property type="molecule type" value="Genomic_DNA"/>
</dbReference>
<dbReference type="STRING" id="1034943.BN59_00089"/>
<proteinExistence type="predicted"/>
<dbReference type="Proteomes" id="UP000044071">
    <property type="component" value="Unassembled WGS sequence"/>
</dbReference>
<organism evidence="1 2">
    <name type="scientific">Legionella massiliensis</name>
    <dbReference type="NCBI Taxonomy" id="1034943"/>
    <lineage>
        <taxon>Bacteria</taxon>
        <taxon>Pseudomonadati</taxon>
        <taxon>Pseudomonadota</taxon>
        <taxon>Gammaproteobacteria</taxon>
        <taxon>Legionellales</taxon>
        <taxon>Legionellaceae</taxon>
        <taxon>Legionella</taxon>
    </lineage>
</organism>
<dbReference type="RefSeq" id="WP_043872470.1">
    <property type="nucleotide sequence ID" value="NZ_CCVW01000001.1"/>
</dbReference>
<sequence length="431" mass="49489">MPFTKLSDVAVRHNDFIPSYKRINGRFERQPTYIYNLRDIQQIRADELEQRLYGNEDFVIAPDESGRNPVKAKIGKLFIEYCPGGKDSFELSIKVIDKHNRTLSSFLNLQNPRYNAIKFENLLPFSLDAFYHGRTMAGNRYHGEVEEQLSHAYELKSIITRLLLGRSISQQHRDLFREHYQALYLANQQPQVQAASSQERQRDISHFGRNLGDKPKSLFEVSAKIGSVALINLSISEQEITDVLVEYLQETKQSPDIFNEVNKKIIIETLLDNKRLPLKSFVADIDTLLNSAIQQLPAKLNASSQQGQAEELLLTESTTAKELDELIQGQLTRPQGLKELKNQYLELLSQQIPTLSAELRYDMALYLLNEPEHFLKKERHFFRTATYSIQTLSMHSVVSTLLQGPDRPSLLDGQAQVDEEHVLSRHAADFF</sequence>
<dbReference type="OrthoDB" id="5654125at2"/>
<gene>
    <name evidence="1" type="ORF">BN59_00089</name>
</gene>
<evidence type="ECO:0000313" key="2">
    <source>
        <dbReference type="Proteomes" id="UP000044071"/>
    </source>
</evidence>
<protein>
    <submittedName>
        <fullName evidence="1">Uncharacterized protein</fullName>
    </submittedName>
</protein>
<reference evidence="1 2" key="1">
    <citation type="submission" date="2014-06" db="EMBL/GenBank/DDBJ databases">
        <authorList>
            <person name="Urmite Genomes Urmite Genomes"/>
        </authorList>
    </citation>
    <scope>NUCLEOTIDE SEQUENCE [LARGE SCALE GENOMIC DNA]</scope>
</reference>
<keyword evidence="2" id="KW-1185">Reference proteome</keyword>
<name>A0A078KN96_9GAMM</name>